<accession>X1F6P8</accession>
<reference evidence="1" key="1">
    <citation type="journal article" date="2014" name="Front. Microbiol.">
        <title>High frequency of phylogenetically diverse reductive dehalogenase-homologous genes in deep subseafloor sedimentary metagenomes.</title>
        <authorList>
            <person name="Kawai M."/>
            <person name="Futagami T."/>
            <person name="Toyoda A."/>
            <person name="Takaki Y."/>
            <person name="Nishi S."/>
            <person name="Hori S."/>
            <person name="Arai W."/>
            <person name="Tsubouchi T."/>
            <person name="Morono Y."/>
            <person name="Uchiyama I."/>
            <person name="Ito T."/>
            <person name="Fujiyama A."/>
            <person name="Inagaki F."/>
            <person name="Takami H."/>
        </authorList>
    </citation>
    <scope>NUCLEOTIDE SEQUENCE</scope>
    <source>
        <strain evidence="1">Expedition CK06-06</strain>
    </source>
</reference>
<dbReference type="EMBL" id="BARU01013765">
    <property type="protein sequence ID" value="GAH40597.1"/>
    <property type="molecule type" value="Genomic_DNA"/>
</dbReference>
<sequence>MIILKKKVDKSTKKKGKGEKMIHDKAGEKVQRKMKMQQELFPGEIWPCKSCGFTLGRLNREKTHIRMKAKDFFITVQGGKIHHICRICGDFNELVDEEYLLWQSQQQMFKEFMANRELFIKFLKEKDAFVKFLSSPKLKEEP</sequence>
<protein>
    <submittedName>
        <fullName evidence="1">Uncharacterized protein</fullName>
    </submittedName>
</protein>
<organism evidence="1">
    <name type="scientific">marine sediment metagenome</name>
    <dbReference type="NCBI Taxonomy" id="412755"/>
    <lineage>
        <taxon>unclassified sequences</taxon>
        <taxon>metagenomes</taxon>
        <taxon>ecological metagenomes</taxon>
    </lineage>
</organism>
<dbReference type="AlphaFoldDB" id="X1F6P8"/>
<feature type="non-terminal residue" evidence="1">
    <location>
        <position position="142"/>
    </location>
</feature>
<evidence type="ECO:0000313" key="1">
    <source>
        <dbReference type="EMBL" id="GAH40597.1"/>
    </source>
</evidence>
<comment type="caution">
    <text evidence="1">The sequence shown here is derived from an EMBL/GenBank/DDBJ whole genome shotgun (WGS) entry which is preliminary data.</text>
</comment>
<gene>
    <name evidence="1" type="ORF">S03H2_24665</name>
</gene>
<proteinExistence type="predicted"/>
<name>X1F6P8_9ZZZZ</name>